<keyword evidence="8" id="KW-1185">Reference proteome</keyword>
<evidence type="ECO:0000313" key="8">
    <source>
        <dbReference type="Proteomes" id="UP000028006"/>
    </source>
</evidence>
<comment type="similarity">
    <text evidence="2">Belongs to the NADH dehydrogenase family.</text>
</comment>
<evidence type="ECO:0000256" key="5">
    <source>
        <dbReference type="ARBA" id="ARBA00023002"/>
    </source>
</evidence>
<dbReference type="eggNOG" id="COG1252">
    <property type="taxonomic scope" value="Bacteria"/>
</dbReference>
<dbReference type="Gene3D" id="3.50.50.100">
    <property type="match status" value="1"/>
</dbReference>
<dbReference type="AlphaFoldDB" id="A0A081N2N5"/>
<dbReference type="PRINTS" id="PR00411">
    <property type="entry name" value="PNDRDTASEI"/>
</dbReference>
<protein>
    <submittedName>
        <fullName evidence="7">NADH dehydrogenase</fullName>
    </submittedName>
</protein>
<comment type="caution">
    <text evidence="7">The sequence shown here is derived from an EMBL/GenBank/DDBJ whole genome shotgun (WGS) entry which is preliminary data.</text>
</comment>
<organism evidence="7 8">
    <name type="scientific">Endozoicomonas montiporae</name>
    <dbReference type="NCBI Taxonomy" id="1027273"/>
    <lineage>
        <taxon>Bacteria</taxon>
        <taxon>Pseudomonadati</taxon>
        <taxon>Pseudomonadota</taxon>
        <taxon>Gammaproteobacteria</taxon>
        <taxon>Oceanospirillales</taxon>
        <taxon>Endozoicomonadaceae</taxon>
        <taxon>Endozoicomonas</taxon>
    </lineage>
</organism>
<feature type="domain" description="FAD/NAD(P)-binding" evidence="6">
    <location>
        <begin position="12"/>
        <end position="346"/>
    </location>
</feature>
<evidence type="ECO:0000256" key="1">
    <source>
        <dbReference type="ARBA" id="ARBA00001974"/>
    </source>
</evidence>
<evidence type="ECO:0000256" key="3">
    <source>
        <dbReference type="ARBA" id="ARBA00022630"/>
    </source>
</evidence>
<dbReference type="PRINTS" id="PR00368">
    <property type="entry name" value="FADPNR"/>
</dbReference>
<dbReference type="Proteomes" id="UP000028006">
    <property type="component" value="Unassembled WGS sequence"/>
</dbReference>
<dbReference type="SUPFAM" id="SSF51905">
    <property type="entry name" value="FAD/NAD(P)-binding domain"/>
    <property type="match status" value="1"/>
</dbReference>
<dbReference type="GO" id="GO:0003955">
    <property type="term" value="F:NAD(P)H dehydrogenase (quinone) activity"/>
    <property type="evidence" value="ECO:0007669"/>
    <property type="project" value="TreeGrafter"/>
</dbReference>
<reference evidence="7 8" key="1">
    <citation type="submission" date="2014-06" db="EMBL/GenBank/DDBJ databases">
        <title>Whole Genome Sequences of Three Symbiotic Endozoicomonas Bacteria.</title>
        <authorList>
            <person name="Neave M.J."/>
            <person name="Apprill A."/>
            <person name="Voolstra C.R."/>
        </authorList>
    </citation>
    <scope>NUCLEOTIDE SEQUENCE [LARGE SCALE GENOMIC DNA]</scope>
    <source>
        <strain evidence="7 8">LMG 24815</strain>
    </source>
</reference>
<evidence type="ECO:0000256" key="4">
    <source>
        <dbReference type="ARBA" id="ARBA00022827"/>
    </source>
</evidence>
<keyword evidence="5" id="KW-0560">Oxidoreductase</keyword>
<evidence type="ECO:0000313" key="7">
    <source>
        <dbReference type="EMBL" id="KEQ12708.1"/>
    </source>
</evidence>
<dbReference type="PANTHER" id="PTHR42913">
    <property type="entry name" value="APOPTOSIS-INDUCING FACTOR 1"/>
    <property type="match status" value="1"/>
</dbReference>
<proteinExistence type="inferred from homology"/>
<keyword evidence="4" id="KW-0274">FAD</keyword>
<accession>A0A081N2N5</accession>
<evidence type="ECO:0000256" key="2">
    <source>
        <dbReference type="ARBA" id="ARBA00005272"/>
    </source>
</evidence>
<dbReference type="InterPro" id="IPR051169">
    <property type="entry name" value="NADH-Q_oxidoreductase"/>
</dbReference>
<keyword evidence="3" id="KW-0285">Flavoprotein</keyword>
<gene>
    <name evidence="7" type="ORF">GZ77_19710</name>
</gene>
<comment type="cofactor">
    <cofactor evidence="1">
        <name>FAD</name>
        <dbReference type="ChEBI" id="CHEBI:57692"/>
    </cofactor>
</comment>
<dbReference type="EMBL" id="JOKG01000004">
    <property type="protein sequence ID" value="KEQ12708.1"/>
    <property type="molecule type" value="Genomic_DNA"/>
</dbReference>
<dbReference type="Pfam" id="PF07992">
    <property type="entry name" value="Pyr_redox_2"/>
    <property type="match status" value="1"/>
</dbReference>
<sequence length="441" mass="48018">MNNVNKNDHLHRIVIVGGGAGGLELATMLGQSIGKQKKASITLVDAQRTHFWKPLLHEVAAGSLNAFEDELCYLAQAKWNHFHFLLGRMTNLDKDNKTIELAPICDDYGNEVVSRRQLEYDTLVLSVGSTANDFNTPGAPENCLFLDNREQAERIHTTLLNHYLHAQASGSAQSELNIAIIGAGATGVELSAELHNAAIELAHYGLDAISPQNVKITLIEGAPRILPVLPERISNSVHKQLEKMGVTIMTGQLVSEIHQNSLVTLSKTTLKSDLSIWAAGIKAPGFLGKLGLETNRINQLVVRPTLQTTQDDHIYAFGDCSSCTITLKNGSALTIPPRAQAAHQQASLLAKSLKRVVAGNDPMNFTYKDYGSLISLSRFSAVGNLMGAVTGDMMVEGALAKLFYISLYRMHQMTLFGKVRTGALMLKDALGKTTRPHLKLH</sequence>
<evidence type="ECO:0000259" key="6">
    <source>
        <dbReference type="Pfam" id="PF07992"/>
    </source>
</evidence>
<dbReference type="PANTHER" id="PTHR42913:SF3">
    <property type="entry name" value="64 KDA MITOCHONDRIAL NADH DEHYDROGENASE (EUROFUNG)"/>
    <property type="match status" value="1"/>
</dbReference>
<dbReference type="GO" id="GO:0019646">
    <property type="term" value="P:aerobic electron transport chain"/>
    <property type="evidence" value="ECO:0007669"/>
    <property type="project" value="TreeGrafter"/>
</dbReference>
<dbReference type="InterPro" id="IPR036188">
    <property type="entry name" value="FAD/NAD-bd_sf"/>
</dbReference>
<dbReference type="InterPro" id="IPR023753">
    <property type="entry name" value="FAD/NAD-binding_dom"/>
</dbReference>
<dbReference type="RefSeq" id="WP_034878044.1">
    <property type="nucleotide sequence ID" value="NZ_JOKG01000004.1"/>
</dbReference>
<name>A0A081N2N5_9GAMM</name>